<evidence type="ECO:0000256" key="2">
    <source>
        <dbReference type="ARBA" id="ARBA00005810"/>
    </source>
</evidence>
<dbReference type="EMBL" id="QFQP01000022">
    <property type="protein sequence ID" value="PZR09100.1"/>
    <property type="molecule type" value="Genomic_DNA"/>
</dbReference>
<dbReference type="EC" id="2.7.6.3" evidence="3"/>
<organism evidence="14 15">
    <name type="scientific">Archangium gephyra</name>
    <dbReference type="NCBI Taxonomy" id="48"/>
    <lineage>
        <taxon>Bacteria</taxon>
        <taxon>Pseudomonadati</taxon>
        <taxon>Myxococcota</taxon>
        <taxon>Myxococcia</taxon>
        <taxon>Myxococcales</taxon>
        <taxon>Cystobacterineae</taxon>
        <taxon>Archangiaceae</taxon>
        <taxon>Archangium</taxon>
    </lineage>
</organism>
<keyword evidence="7 14" id="KW-0418">Kinase</keyword>
<evidence type="ECO:0000256" key="5">
    <source>
        <dbReference type="ARBA" id="ARBA00022679"/>
    </source>
</evidence>
<dbReference type="PANTHER" id="PTHR43071">
    <property type="entry name" value="2-AMINO-4-HYDROXY-6-HYDROXYMETHYLDIHYDROPTERIDINE PYROPHOSPHOKINASE"/>
    <property type="match status" value="1"/>
</dbReference>
<dbReference type="InterPro" id="IPR000550">
    <property type="entry name" value="Hppk"/>
</dbReference>
<dbReference type="GO" id="GO:0046656">
    <property type="term" value="P:folic acid biosynthetic process"/>
    <property type="evidence" value="ECO:0007669"/>
    <property type="project" value="UniProtKB-KW"/>
</dbReference>
<comment type="pathway">
    <text evidence="1">Cofactor biosynthesis; tetrahydrofolate biosynthesis; 2-amino-4-hydroxy-6-hydroxymethyl-7,8-dihydropteridine diphosphate from 7,8-dihydroneopterin triphosphate: step 4/4.</text>
</comment>
<comment type="function">
    <text evidence="10">Catalyzes the transfer of pyrophosphate from adenosine triphosphate (ATP) to 6-hydroxymethyl-7,8-dihydropterin, an enzymatic step in folate biosynthesis pathway.</text>
</comment>
<sequence>MSSPGEISRSLRSGERGQAFVALGTNLGDRLLNLNEARRHLASLGELRRGPVLETPALLPPEDPTPQPDYLNTVDELTTSLSPRALFTELKRIERHMGRRVTTRWAPRIIDLDLILFGEVTMNTEGLTIPHPRMHERRFVLEPLAHLAPELRHPLTGQSTRALLKDVLRRAS</sequence>
<keyword evidence="6" id="KW-0547">Nucleotide-binding</keyword>
<keyword evidence="5" id="KW-0808">Transferase</keyword>
<dbReference type="Pfam" id="PF01288">
    <property type="entry name" value="HPPK"/>
    <property type="match status" value="1"/>
</dbReference>
<accession>A0A2W5T195</accession>
<evidence type="ECO:0000256" key="4">
    <source>
        <dbReference type="ARBA" id="ARBA00016218"/>
    </source>
</evidence>
<dbReference type="PANTHER" id="PTHR43071:SF1">
    <property type="entry name" value="2-AMINO-4-HYDROXY-6-HYDROXYMETHYLDIHYDROPTERIDINE PYROPHOSPHOKINASE"/>
    <property type="match status" value="1"/>
</dbReference>
<evidence type="ECO:0000256" key="7">
    <source>
        <dbReference type="ARBA" id="ARBA00022777"/>
    </source>
</evidence>
<reference evidence="14 15" key="1">
    <citation type="submission" date="2017-08" db="EMBL/GenBank/DDBJ databases">
        <title>Infants hospitalized years apart are colonized by the same room-sourced microbial strains.</title>
        <authorList>
            <person name="Brooks B."/>
            <person name="Olm M.R."/>
            <person name="Firek B.A."/>
            <person name="Baker R."/>
            <person name="Thomas B.C."/>
            <person name="Morowitz M.J."/>
            <person name="Banfield J.F."/>
        </authorList>
    </citation>
    <scope>NUCLEOTIDE SEQUENCE [LARGE SCALE GENOMIC DNA]</scope>
    <source>
        <strain evidence="14">S2_003_000_R2_14</strain>
    </source>
</reference>
<dbReference type="GO" id="GO:0003848">
    <property type="term" value="F:2-amino-4-hydroxy-6-hydroxymethyldihydropteridine diphosphokinase activity"/>
    <property type="evidence" value="ECO:0007669"/>
    <property type="project" value="UniProtKB-EC"/>
</dbReference>
<dbReference type="SUPFAM" id="SSF55083">
    <property type="entry name" value="6-hydroxymethyl-7,8-dihydropterin pyrophosphokinase, HPPK"/>
    <property type="match status" value="1"/>
</dbReference>
<gene>
    <name evidence="14" type="primary">folK</name>
    <name evidence="14" type="ORF">DI536_22975</name>
</gene>
<evidence type="ECO:0000256" key="6">
    <source>
        <dbReference type="ARBA" id="ARBA00022741"/>
    </source>
</evidence>
<feature type="domain" description="7,8-dihydro-6-hydroxymethylpterin-pyrophosphokinase" evidence="13">
    <location>
        <begin position="104"/>
        <end position="115"/>
    </location>
</feature>
<evidence type="ECO:0000256" key="10">
    <source>
        <dbReference type="ARBA" id="ARBA00029409"/>
    </source>
</evidence>
<evidence type="ECO:0000256" key="9">
    <source>
        <dbReference type="ARBA" id="ARBA00022909"/>
    </source>
</evidence>
<dbReference type="Proteomes" id="UP000249061">
    <property type="component" value="Unassembled WGS sequence"/>
</dbReference>
<dbReference type="GO" id="GO:0046654">
    <property type="term" value="P:tetrahydrofolate biosynthetic process"/>
    <property type="evidence" value="ECO:0007669"/>
    <property type="project" value="UniProtKB-UniPathway"/>
</dbReference>
<comment type="similarity">
    <text evidence="2">Belongs to the HPPK family.</text>
</comment>
<keyword evidence="9" id="KW-0289">Folate biosynthesis</keyword>
<evidence type="ECO:0000259" key="13">
    <source>
        <dbReference type="PROSITE" id="PS00794"/>
    </source>
</evidence>
<evidence type="ECO:0000313" key="14">
    <source>
        <dbReference type="EMBL" id="PZR09100.1"/>
    </source>
</evidence>
<dbReference type="InterPro" id="IPR035907">
    <property type="entry name" value="Hppk_sf"/>
</dbReference>
<evidence type="ECO:0000256" key="12">
    <source>
        <dbReference type="ARBA" id="ARBA00033413"/>
    </source>
</evidence>
<proteinExistence type="inferred from homology"/>
<evidence type="ECO:0000313" key="15">
    <source>
        <dbReference type="Proteomes" id="UP000249061"/>
    </source>
</evidence>
<evidence type="ECO:0000256" key="8">
    <source>
        <dbReference type="ARBA" id="ARBA00022840"/>
    </source>
</evidence>
<dbReference type="NCBIfam" id="TIGR01498">
    <property type="entry name" value="folK"/>
    <property type="match status" value="1"/>
</dbReference>
<dbReference type="CDD" id="cd00483">
    <property type="entry name" value="HPPK"/>
    <property type="match status" value="1"/>
</dbReference>
<dbReference type="UniPathway" id="UPA00077">
    <property type="reaction ID" value="UER00155"/>
</dbReference>
<protein>
    <recommendedName>
        <fullName evidence="4">2-amino-4-hydroxy-6-hydroxymethyldihydropteridine pyrophosphokinase</fullName>
        <ecNumber evidence="3">2.7.6.3</ecNumber>
    </recommendedName>
    <alternativeName>
        <fullName evidence="11">6-hydroxymethyl-7,8-dihydropterin pyrophosphokinase</fullName>
    </alternativeName>
    <alternativeName>
        <fullName evidence="12">7,8-dihydro-6-hydroxymethylpterin-pyrophosphokinase</fullName>
    </alternativeName>
</protein>
<dbReference type="AlphaFoldDB" id="A0A2W5T195"/>
<comment type="caution">
    <text evidence="14">The sequence shown here is derived from an EMBL/GenBank/DDBJ whole genome shotgun (WGS) entry which is preliminary data.</text>
</comment>
<dbReference type="PROSITE" id="PS00794">
    <property type="entry name" value="HPPK"/>
    <property type="match status" value="1"/>
</dbReference>
<name>A0A2W5T195_9BACT</name>
<dbReference type="GO" id="GO:0005524">
    <property type="term" value="F:ATP binding"/>
    <property type="evidence" value="ECO:0007669"/>
    <property type="project" value="UniProtKB-KW"/>
</dbReference>
<evidence type="ECO:0000256" key="3">
    <source>
        <dbReference type="ARBA" id="ARBA00013253"/>
    </source>
</evidence>
<evidence type="ECO:0000256" key="1">
    <source>
        <dbReference type="ARBA" id="ARBA00005051"/>
    </source>
</evidence>
<keyword evidence="8" id="KW-0067">ATP-binding</keyword>
<dbReference type="GO" id="GO:0016301">
    <property type="term" value="F:kinase activity"/>
    <property type="evidence" value="ECO:0007669"/>
    <property type="project" value="UniProtKB-KW"/>
</dbReference>
<dbReference type="Gene3D" id="3.30.70.560">
    <property type="entry name" value="7,8-Dihydro-6-hydroxymethylpterin-pyrophosphokinase HPPK"/>
    <property type="match status" value="1"/>
</dbReference>
<evidence type="ECO:0000256" key="11">
    <source>
        <dbReference type="ARBA" id="ARBA00029766"/>
    </source>
</evidence>